<dbReference type="GO" id="GO:0004674">
    <property type="term" value="F:protein serine/threonine kinase activity"/>
    <property type="evidence" value="ECO:0000318"/>
    <property type="project" value="GO_Central"/>
</dbReference>
<dbReference type="KEGG" id="tva:4764880"/>
<accession>A2EK12</accession>
<protein>
    <submittedName>
        <fullName evidence="6">Bromodomain containing protein</fullName>
    </submittedName>
</protein>
<dbReference type="Gene3D" id="1.20.920.10">
    <property type="entry name" value="Bromodomain-like"/>
    <property type="match status" value="1"/>
</dbReference>
<dbReference type="eggNOG" id="KOG0955">
    <property type="taxonomic scope" value="Eukaryota"/>
</dbReference>
<dbReference type="AlphaFoldDB" id="A2EK12"/>
<dbReference type="Pfam" id="PF00439">
    <property type="entry name" value="Bromodomain"/>
    <property type="match status" value="1"/>
</dbReference>
<feature type="domain" description="Bromo" evidence="5">
    <location>
        <begin position="13"/>
        <end position="86"/>
    </location>
</feature>
<dbReference type="GO" id="GO:0006357">
    <property type="term" value="P:regulation of transcription by RNA polymerase II"/>
    <property type="evidence" value="ECO:0000318"/>
    <property type="project" value="GO_Central"/>
</dbReference>
<dbReference type="RefSeq" id="XP_001319219.1">
    <property type="nucleotide sequence ID" value="XM_001319184.1"/>
</dbReference>
<dbReference type="PANTHER" id="PTHR45926">
    <property type="entry name" value="OSJNBA0053K19.4 PROTEIN"/>
    <property type="match status" value="1"/>
</dbReference>
<dbReference type="PROSITE" id="PS50014">
    <property type="entry name" value="BROMODOMAIN_2"/>
    <property type="match status" value="1"/>
</dbReference>
<evidence type="ECO:0000256" key="4">
    <source>
        <dbReference type="PROSITE-ProRule" id="PRU00035"/>
    </source>
</evidence>
<dbReference type="InterPro" id="IPR027353">
    <property type="entry name" value="NET_dom"/>
</dbReference>
<evidence type="ECO:0000256" key="1">
    <source>
        <dbReference type="ARBA" id="ARBA00023015"/>
    </source>
</evidence>
<name>A2EK12_TRIV3</name>
<evidence type="ECO:0000313" key="7">
    <source>
        <dbReference type="Proteomes" id="UP000001542"/>
    </source>
</evidence>
<evidence type="ECO:0000259" key="5">
    <source>
        <dbReference type="PROSITE" id="PS50014"/>
    </source>
</evidence>
<dbReference type="GO" id="GO:0042393">
    <property type="term" value="F:histone binding"/>
    <property type="evidence" value="ECO:0000318"/>
    <property type="project" value="GO_Central"/>
</dbReference>
<dbReference type="EMBL" id="DS113410">
    <property type="protein sequence ID" value="EAY06996.1"/>
    <property type="molecule type" value="Genomic_DNA"/>
</dbReference>
<dbReference type="PRINTS" id="PR00503">
    <property type="entry name" value="BROMODOMAIN"/>
</dbReference>
<dbReference type="InterPro" id="IPR001487">
    <property type="entry name" value="Bromodomain"/>
</dbReference>
<dbReference type="SUPFAM" id="SSF47370">
    <property type="entry name" value="Bromodomain"/>
    <property type="match status" value="1"/>
</dbReference>
<dbReference type="STRING" id="5722.A2EK12"/>
<evidence type="ECO:0000256" key="3">
    <source>
        <dbReference type="ARBA" id="ARBA00023163"/>
    </source>
</evidence>
<keyword evidence="3" id="KW-0804">Transcription</keyword>
<organism evidence="6 7">
    <name type="scientific">Trichomonas vaginalis (strain ATCC PRA-98 / G3)</name>
    <dbReference type="NCBI Taxonomy" id="412133"/>
    <lineage>
        <taxon>Eukaryota</taxon>
        <taxon>Metamonada</taxon>
        <taxon>Parabasalia</taxon>
        <taxon>Trichomonadida</taxon>
        <taxon>Trichomonadidae</taxon>
        <taxon>Trichomonas</taxon>
    </lineage>
</organism>
<evidence type="ECO:0000313" key="6">
    <source>
        <dbReference type="EMBL" id="EAY06996.1"/>
    </source>
</evidence>
<dbReference type="GO" id="GO:0000785">
    <property type="term" value="C:chromatin"/>
    <property type="evidence" value="ECO:0000318"/>
    <property type="project" value="GO_Central"/>
</dbReference>
<evidence type="ECO:0000256" key="2">
    <source>
        <dbReference type="ARBA" id="ARBA00023117"/>
    </source>
</evidence>
<dbReference type="VEuPathDB" id="TrichDB:TVAGG3_0974420"/>
<keyword evidence="1" id="KW-0805">Transcription regulation</keyword>
<dbReference type="SMR" id="A2EK12"/>
<proteinExistence type="predicted"/>
<dbReference type="OrthoDB" id="21449at2759"/>
<dbReference type="InterPro" id="IPR036427">
    <property type="entry name" value="Bromodomain-like_sf"/>
</dbReference>
<dbReference type="Pfam" id="PF17035">
    <property type="entry name" value="BET"/>
    <property type="match status" value="1"/>
</dbReference>
<keyword evidence="2 4" id="KW-0103">Bromodomain</keyword>
<dbReference type="Proteomes" id="UP000001542">
    <property type="component" value="Unassembled WGS sequence"/>
</dbReference>
<dbReference type="CDD" id="cd04369">
    <property type="entry name" value="Bromodomain"/>
    <property type="match status" value="1"/>
</dbReference>
<dbReference type="InParanoid" id="A2EK12"/>
<dbReference type="GO" id="GO:0005634">
    <property type="term" value="C:nucleus"/>
    <property type="evidence" value="ECO:0000318"/>
    <property type="project" value="GO_Central"/>
</dbReference>
<dbReference type="VEuPathDB" id="TrichDB:TVAG_174650"/>
<dbReference type="InterPro" id="IPR038336">
    <property type="entry name" value="NET_sf"/>
</dbReference>
<reference evidence="6" key="1">
    <citation type="submission" date="2006-10" db="EMBL/GenBank/DDBJ databases">
        <authorList>
            <person name="Amadeo P."/>
            <person name="Zhao Q."/>
            <person name="Wortman J."/>
            <person name="Fraser-Liggett C."/>
            <person name="Carlton J."/>
        </authorList>
    </citation>
    <scope>NUCLEOTIDE SEQUENCE</scope>
    <source>
        <strain evidence="6">G3</strain>
    </source>
</reference>
<reference evidence="6" key="2">
    <citation type="journal article" date="2007" name="Science">
        <title>Draft genome sequence of the sexually transmitted pathogen Trichomonas vaginalis.</title>
        <authorList>
            <person name="Carlton J.M."/>
            <person name="Hirt R.P."/>
            <person name="Silva J.C."/>
            <person name="Delcher A.L."/>
            <person name="Schatz M."/>
            <person name="Zhao Q."/>
            <person name="Wortman J.R."/>
            <person name="Bidwell S.L."/>
            <person name="Alsmark U.C.M."/>
            <person name="Besteiro S."/>
            <person name="Sicheritz-Ponten T."/>
            <person name="Noel C.J."/>
            <person name="Dacks J.B."/>
            <person name="Foster P.G."/>
            <person name="Simillion C."/>
            <person name="Van de Peer Y."/>
            <person name="Miranda-Saavedra D."/>
            <person name="Barton G.J."/>
            <person name="Westrop G.D."/>
            <person name="Mueller S."/>
            <person name="Dessi D."/>
            <person name="Fiori P.L."/>
            <person name="Ren Q."/>
            <person name="Paulsen I."/>
            <person name="Zhang H."/>
            <person name="Bastida-Corcuera F.D."/>
            <person name="Simoes-Barbosa A."/>
            <person name="Brown M.T."/>
            <person name="Hayes R.D."/>
            <person name="Mukherjee M."/>
            <person name="Okumura C.Y."/>
            <person name="Schneider R."/>
            <person name="Smith A.J."/>
            <person name="Vanacova S."/>
            <person name="Villalvazo M."/>
            <person name="Haas B.J."/>
            <person name="Pertea M."/>
            <person name="Feldblyum T.V."/>
            <person name="Utterback T.R."/>
            <person name="Shu C.L."/>
            <person name="Osoegawa K."/>
            <person name="de Jong P.J."/>
            <person name="Hrdy I."/>
            <person name="Horvathova L."/>
            <person name="Zubacova Z."/>
            <person name="Dolezal P."/>
            <person name="Malik S.B."/>
            <person name="Logsdon J.M. Jr."/>
            <person name="Henze K."/>
            <person name="Gupta A."/>
            <person name="Wang C.C."/>
            <person name="Dunne R.L."/>
            <person name="Upcroft J.A."/>
            <person name="Upcroft P."/>
            <person name="White O."/>
            <person name="Salzberg S.L."/>
            <person name="Tang P."/>
            <person name="Chiu C.-H."/>
            <person name="Lee Y.-S."/>
            <person name="Embley T.M."/>
            <person name="Coombs G.H."/>
            <person name="Mottram J.C."/>
            <person name="Tachezy J."/>
            <person name="Fraser-Liggett C.M."/>
            <person name="Johnson P.J."/>
        </authorList>
    </citation>
    <scope>NUCLEOTIDE SEQUENCE [LARGE SCALE GENOMIC DNA]</scope>
    <source>
        <strain evidence="6">G3</strain>
    </source>
</reference>
<keyword evidence="7" id="KW-1185">Reference proteome</keyword>
<dbReference type="GO" id="GO:0006338">
    <property type="term" value="P:chromatin remodeling"/>
    <property type="evidence" value="ECO:0000318"/>
    <property type="project" value="GO_Central"/>
</dbReference>
<dbReference type="Gene3D" id="1.20.1270.220">
    <property type="match status" value="1"/>
</dbReference>
<dbReference type="SMART" id="SM00297">
    <property type="entry name" value="BROMO"/>
    <property type="match status" value="1"/>
</dbReference>
<dbReference type="GO" id="GO:0003682">
    <property type="term" value="F:chromatin binding"/>
    <property type="evidence" value="ECO:0000318"/>
    <property type="project" value="GO_Central"/>
</dbReference>
<gene>
    <name evidence="6" type="ORF">TVAG_174650</name>
</gene>
<sequence>MNSSILSLCKQITQECYEHPLMIYFSKLNKDEVPNYDKYVSMPMDFETIRTRLSDGTYKTMTEWYRDMALVFENAMKYHPEDSVWYKIAEYDLSIFKKKADVLMSQDPQLIYDRMNSAFKQFTELLTKSPVPQGIDPLVLSAIKKGSESPQINQKILDELLERLNSLINDKQYRKEIYIIIKEMQPDLEINSEKSEIDIDSLQPTTINALHFYVCAKPQ</sequence>